<reference evidence="2" key="1">
    <citation type="submission" date="2019-11" db="EMBL/GenBank/DDBJ databases">
        <authorList>
            <person name="Liu Y."/>
            <person name="Hou J."/>
            <person name="Li T.-Q."/>
            <person name="Guan C.-H."/>
            <person name="Wu X."/>
            <person name="Wu H.-Z."/>
            <person name="Ling F."/>
            <person name="Zhang R."/>
            <person name="Shi X.-G."/>
            <person name="Ren J.-P."/>
            <person name="Chen E.-F."/>
            <person name="Sun J.-M."/>
        </authorList>
    </citation>
    <scope>NUCLEOTIDE SEQUENCE</scope>
    <source>
        <strain evidence="2">Adult_tree_wgs_1</strain>
        <tissue evidence="2">Leaves</tissue>
    </source>
</reference>
<keyword evidence="3" id="KW-1185">Reference proteome</keyword>
<evidence type="ECO:0000313" key="2">
    <source>
        <dbReference type="EMBL" id="KAF7146256.1"/>
    </source>
</evidence>
<proteinExistence type="predicted"/>
<gene>
    <name evidence="2" type="ORF">RHSIM_Rhsim04G0029000</name>
</gene>
<protein>
    <submittedName>
        <fullName evidence="2">Uncharacterized protein</fullName>
    </submittedName>
</protein>
<accession>A0A834H0X5</accession>
<organism evidence="2 3">
    <name type="scientific">Rhododendron simsii</name>
    <name type="common">Sims's rhododendron</name>
    <dbReference type="NCBI Taxonomy" id="118357"/>
    <lineage>
        <taxon>Eukaryota</taxon>
        <taxon>Viridiplantae</taxon>
        <taxon>Streptophyta</taxon>
        <taxon>Embryophyta</taxon>
        <taxon>Tracheophyta</taxon>
        <taxon>Spermatophyta</taxon>
        <taxon>Magnoliopsida</taxon>
        <taxon>eudicotyledons</taxon>
        <taxon>Gunneridae</taxon>
        <taxon>Pentapetalae</taxon>
        <taxon>asterids</taxon>
        <taxon>Ericales</taxon>
        <taxon>Ericaceae</taxon>
        <taxon>Ericoideae</taxon>
        <taxon>Rhodoreae</taxon>
        <taxon>Rhododendron</taxon>
    </lineage>
</organism>
<feature type="compositionally biased region" description="Polar residues" evidence="1">
    <location>
        <begin position="1"/>
        <end position="13"/>
    </location>
</feature>
<dbReference type="EMBL" id="WJXA01000004">
    <property type="protein sequence ID" value="KAF7146256.1"/>
    <property type="molecule type" value="Genomic_DNA"/>
</dbReference>
<dbReference type="AlphaFoldDB" id="A0A834H0X5"/>
<evidence type="ECO:0000313" key="3">
    <source>
        <dbReference type="Proteomes" id="UP000626092"/>
    </source>
</evidence>
<feature type="region of interest" description="Disordered" evidence="1">
    <location>
        <begin position="1"/>
        <end position="26"/>
    </location>
</feature>
<name>A0A834H0X5_RHOSS</name>
<sequence>MAAATTTLTRIYTSSSSSSRRRCCSQRDEEEGLVDHLLELGTIQDDMATTVDNETKSSSSRCQRDAEEVLVDCQLIHGTTTLHEALKEWTRGVGTVFIKFGP</sequence>
<dbReference type="Proteomes" id="UP000626092">
    <property type="component" value="Unassembled WGS sequence"/>
</dbReference>
<comment type="caution">
    <text evidence="2">The sequence shown here is derived from an EMBL/GenBank/DDBJ whole genome shotgun (WGS) entry which is preliminary data.</text>
</comment>
<evidence type="ECO:0000256" key="1">
    <source>
        <dbReference type="SAM" id="MobiDB-lite"/>
    </source>
</evidence>